<protein>
    <recommendedName>
        <fullName evidence="2">Protein TIFY</fullName>
    </recommendedName>
    <alternativeName>
        <fullName evidence="2">Jasmonate ZIM domain-containing protein</fullName>
    </alternativeName>
</protein>
<keyword evidence="6" id="KW-1185">Reference proteome</keyword>
<feature type="compositionally biased region" description="Polar residues" evidence="3">
    <location>
        <begin position="123"/>
        <end position="143"/>
    </location>
</feature>
<evidence type="ECO:0000313" key="5">
    <source>
        <dbReference type="EMBL" id="OMO77668.1"/>
    </source>
</evidence>
<dbReference type="EMBL" id="AWWV01010700">
    <property type="protein sequence ID" value="OMO77668.1"/>
    <property type="molecule type" value="Genomic_DNA"/>
</dbReference>
<comment type="function">
    <text evidence="2">Repressor of jasmonate responses.</text>
</comment>
<accession>A0A1R3I518</accession>
<dbReference type="OMA" id="RTTPWSI"/>
<reference evidence="5 6" key="1">
    <citation type="submission" date="2013-09" db="EMBL/GenBank/DDBJ databases">
        <title>Corchorus capsularis genome sequencing.</title>
        <authorList>
            <person name="Alam M."/>
            <person name="Haque M.S."/>
            <person name="Islam M.S."/>
            <person name="Emdad E.M."/>
            <person name="Islam M.M."/>
            <person name="Ahmed B."/>
            <person name="Halim A."/>
            <person name="Hossen Q.M.M."/>
            <person name="Hossain M.Z."/>
            <person name="Ahmed R."/>
            <person name="Khan M.M."/>
            <person name="Islam R."/>
            <person name="Rashid M.M."/>
            <person name="Khan S.A."/>
            <person name="Rahman M.S."/>
            <person name="Alam M."/>
        </authorList>
    </citation>
    <scope>NUCLEOTIDE SEQUENCE [LARGE SCALE GENOMIC DNA]</scope>
    <source>
        <strain evidence="6">cv. CVL-1</strain>
        <tissue evidence="5">Whole seedling</tissue>
    </source>
</reference>
<proteinExistence type="inferred from homology"/>
<feature type="compositionally biased region" description="Basic and acidic residues" evidence="3">
    <location>
        <begin position="11"/>
        <end position="20"/>
    </location>
</feature>
<dbReference type="STRING" id="210143.A0A1R3I518"/>
<organism evidence="5 6">
    <name type="scientific">Corchorus capsularis</name>
    <name type="common">Jute</name>
    <dbReference type="NCBI Taxonomy" id="210143"/>
    <lineage>
        <taxon>Eukaryota</taxon>
        <taxon>Viridiplantae</taxon>
        <taxon>Streptophyta</taxon>
        <taxon>Embryophyta</taxon>
        <taxon>Tracheophyta</taxon>
        <taxon>Spermatophyta</taxon>
        <taxon>Magnoliopsida</taxon>
        <taxon>eudicotyledons</taxon>
        <taxon>Gunneridae</taxon>
        <taxon>Pentapetalae</taxon>
        <taxon>rosids</taxon>
        <taxon>malvids</taxon>
        <taxon>Malvales</taxon>
        <taxon>Malvaceae</taxon>
        <taxon>Grewioideae</taxon>
        <taxon>Apeibeae</taxon>
        <taxon>Corchorus</taxon>
    </lineage>
</organism>
<dbReference type="Proteomes" id="UP000188268">
    <property type="component" value="Unassembled WGS sequence"/>
</dbReference>
<feature type="region of interest" description="Disordered" evidence="3">
    <location>
        <begin position="237"/>
        <end position="258"/>
    </location>
</feature>
<feature type="region of interest" description="Disordered" evidence="3">
    <location>
        <begin position="103"/>
        <end position="149"/>
    </location>
</feature>
<feature type="compositionally biased region" description="Polar residues" evidence="3">
    <location>
        <begin position="303"/>
        <end position="312"/>
    </location>
</feature>
<dbReference type="SMART" id="SM00979">
    <property type="entry name" value="TIFY"/>
    <property type="match status" value="1"/>
</dbReference>
<keyword evidence="2" id="KW-0539">Nucleus</keyword>
<dbReference type="GO" id="GO:2000022">
    <property type="term" value="P:regulation of jasmonic acid mediated signaling pathway"/>
    <property type="evidence" value="ECO:0007669"/>
    <property type="project" value="UniProtKB-UniRule"/>
</dbReference>
<comment type="similarity">
    <text evidence="1 2">Belongs to the TIFY/JAZ family.</text>
</comment>
<dbReference type="PANTHER" id="PTHR33077:SF60">
    <property type="entry name" value="TIFY DOMAIN-CONTAINING PROTEIN"/>
    <property type="match status" value="1"/>
</dbReference>
<dbReference type="InterPro" id="IPR040390">
    <property type="entry name" value="TIFY/JAZ"/>
</dbReference>
<evidence type="ECO:0000256" key="3">
    <source>
        <dbReference type="SAM" id="MobiDB-lite"/>
    </source>
</evidence>
<comment type="subcellular location">
    <subcellularLocation>
        <location evidence="2">Nucleus</location>
    </subcellularLocation>
</comment>
<dbReference type="PROSITE" id="PS51320">
    <property type="entry name" value="TIFY"/>
    <property type="match status" value="1"/>
</dbReference>
<keyword evidence="2" id="KW-1184">Jasmonic acid signaling pathway</keyword>
<feature type="region of interest" description="Disordered" evidence="3">
    <location>
        <begin position="335"/>
        <end position="355"/>
    </location>
</feature>
<dbReference type="AlphaFoldDB" id="A0A1R3I518"/>
<dbReference type="InterPro" id="IPR010399">
    <property type="entry name" value="Tify_dom"/>
</dbReference>
<dbReference type="Gramene" id="OMO77668">
    <property type="protein sequence ID" value="OMO77668"/>
    <property type="gene ID" value="CCACVL1_14925"/>
</dbReference>
<dbReference type="GO" id="GO:0005634">
    <property type="term" value="C:nucleus"/>
    <property type="evidence" value="ECO:0007669"/>
    <property type="project" value="UniProtKB-SubCell"/>
</dbReference>
<gene>
    <name evidence="5" type="ORF">CCACVL1_14925</name>
</gene>
<dbReference type="PANTHER" id="PTHR33077">
    <property type="entry name" value="PROTEIN TIFY 4A-RELATED-RELATED"/>
    <property type="match status" value="1"/>
</dbReference>
<name>A0A1R3I518_COCAP</name>
<feature type="region of interest" description="Disordered" evidence="3">
    <location>
        <begin position="1"/>
        <end position="25"/>
    </location>
</feature>
<dbReference type="Pfam" id="PF06200">
    <property type="entry name" value="tify"/>
    <property type="match status" value="1"/>
</dbReference>
<dbReference type="GO" id="GO:0009611">
    <property type="term" value="P:response to wounding"/>
    <property type="evidence" value="ECO:0007669"/>
    <property type="project" value="UniProtKB-UniRule"/>
</dbReference>
<dbReference type="GO" id="GO:0031347">
    <property type="term" value="P:regulation of defense response"/>
    <property type="evidence" value="ECO:0007669"/>
    <property type="project" value="UniProtKB-UniRule"/>
</dbReference>
<sequence length="355" mass="38679">MSPGETISRSPLDKPLHQLTEDDISQVTREDCRRYLKEKGMRRPSWNKSQAIQQVISLKTLLETSSDADAVEAPKKLYIPCPENPPRVISNSTVLVNEATQRNGIPVSVNEPVPCPRPDPSKSDFSGDNSGRTGISGNDSVSPRTAGAAKEPAGQMTIFYCGKVNVYDDIPGCKAQAILQLAASPLSFPQETPADQSTATWSVPCHLPAAGVKISPCSPMVILPSLQTVKGAENCPFPREDNNISYEDSLEGPASRKASVQRYLEKKKDRFKNKRKLATSSSPNIDIYINQVGDQFSNEQLKPSEPYTSTTQPRPPHAPLRCNSIENVPKIASLATHPDVEGDSDPSLTQLVFTN</sequence>
<evidence type="ECO:0000259" key="4">
    <source>
        <dbReference type="PROSITE" id="PS51320"/>
    </source>
</evidence>
<dbReference type="OrthoDB" id="1934352at2759"/>
<evidence type="ECO:0000256" key="1">
    <source>
        <dbReference type="ARBA" id="ARBA00008614"/>
    </source>
</evidence>
<comment type="caution">
    <text evidence="5">The sequence shown here is derived from an EMBL/GenBank/DDBJ whole genome shotgun (WGS) entry which is preliminary data.</text>
</comment>
<evidence type="ECO:0000256" key="2">
    <source>
        <dbReference type="RuleBase" id="RU369065"/>
    </source>
</evidence>
<comment type="domain">
    <text evidence="2">The jas domain is required for interaction with COI1.</text>
</comment>
<feature type="region of interest" description="Disordered" evidence="3">
    <location>
        <begin position="303"/>
        <end position="322"/>
    </location>
</feature>
<feature type="compositionally biased region" description="Polar residues" evidence="3">
    <location>
        <begin position="346"/>
        <end position="355"/>
    </location>
</feature>
<evidence type="ECO:0000313" key="6">
    <source>
        <dbReference type="Proteomes" id="UP000188268"/>
    </source>
</evidence>
<feature type="domain" description="Tify" evidence="4">
    <location>
        <begin position="149"/>
        <end position="184"/>
    </location>
</feature>